<evidence type="ECO:0000313" key="1">
    <source>
        <dbReference type="EMBL" id="AXR77489.1"/>
    </source>
</evidence>
<evidence type="ECO:0000313" key="2">
    <source>
        <dbReference type="Proteomes" id="UP000258707"/>
    </source>
</evidence>
<protein>
    <submittedName>
        <fullName evidence="1">Uncharacterized protein</fullName>
    </submittedName>
</protein>
<gene>
    <name evidence="1" type="ORF">AArc1_1148</name>
</gene>
<reference evidence="2" key="1">
    <citation type="submission" date="2017-10" db="EMBL/GenBank/DDBJ databases">
        <title>Phenotypic and genomic properties of facultatively anaerobic sulfur-reducing natronoarchaea from hypersaline soda lakes.</title>
        <authorList>
            <person name="Sorokin D.Y."/>
            <person name="Kublanov I.V."/>
            <person name="Roman P."/>
            <person name="Sinninghe Damste J.S."/>
            <person name="Golyshin P.N."/>
            <person name="Rojo D."/>
            <person name="Ciordia S."/>
            <person name="Mena Md.C."/>
            <person name="Ferrer M."/>
            <person name="Messina E."/>
            <person name="Smedile F."/>
            <person name="La Spada G."/>
            <person name="La Cono V."/>
            <person name="Yakimov M.M."/>
        </authorList>
    </citation>
    <scope>NUCLEOTIDE SEQUENCE [LARGE SCALE GENOMIC DNA]</scope>
    <source>
        <strain evidence="2">AArc1</strain>
    </source>
</reference>
<dbReference type="KEGG" id="nan:AArc1_1148"/>
<dbReference type="Gene3D" id="1.10.10.10">
    <property type="entry name" value="Winged helix-like DNA-binding domain superfamily/Winged helix DNA-binding domain"/>
    <property type="match status" value="1"/>
</dbReference>
<dbReference type="Proteomes" id="UP000258707">
    <property type="component" value="Chromosome"/>
</dbReference>
<dbReference type="RefSeq" id="WP_133412329.1">
    <property type="nucleotide sequence ID" value="NZ_CP024047.1"/>
</dbReference>
<dbReference type="InterPro" id="IPR036388">
    <property type="entry name" value="WH-like_DNA-bd_sf"/>
</dbReference>
<proteinExistence type="predicted"/>
<organism evidence="1 2">
    <name type="scientific">Natrarchaeobaculum sulfurireducens</name>
    <dbReference type="NCBI Taxonomy" id="2044521"/>
    <lineage>
        <taxon>Archaea</taxon>
        <taxon>Methanobacteriati</taxon>
        <taxon>Methanobacteriota</taxon>
        <taxon>Stenosarchaea group</taxon>
        <taxon>Halobacteria</taxon>
        <taxon>Halobacteriales</taxon>
        <taxon>Natrialbaceae</taxon>
        <taxon>Natrarchaeobaculum</taxon>
    </lineage>
</organism>
<sequence length="172" mass="19243">MTDSFQGEPNVTESTQKKRVNITIYPKLHNRAQNHAEERGTNFSGLVAQSLYDYIGPGGNTAQQDDIRSVVKRLDDLDAETDGIDEKLNQIIELVERIAAQLGPAEDHIADQVEKELKIADHPLSIPDLSGRLSLSPSDVEAGLRHLEEQFVVQRIDSKGEESDTTRWKLQK</sequence>
<dbReference type="EMBL" id="CP024047">
    <property type="protein sequence ID" value="AXR77489.1"/>
    <property type="molecule type" value="Genomic_DNA"/>
</dbReference>
<accession>A0A346PD94</accession>
<dbReference type="AlphaFoldDB" id="A0A346PD94"/>
<dbReference type="GeneID" id="39377378"/>
<name>A0A346PD94_9EURY</name>